<feature type="domain" description="HTH tetR-type" evidence="5">
    <location>
        <begin position="13"/>
        <end position="73"/>
    </location>
</feature>
<evidence type="ECO:0000313" key="6">
    <source>
        <dbReference type="EMBL" id="RKQ93797.1"/>
    </source>
</evidence>
<dbReference type="Gene3D" id="1.10.357.10">
    <property type="entry name" value="Tetracycline Repressor, domain 2"/>
    <property type="match status" value="1"/>
</dbReference>
<dbReference type="PRINTS" id="PR00455">
    <property type="entry name" value="HTHTETR"/>
</dbReference>
<name>A0A660LF97_9ACTN</name>
<accession>A0A660LF97</accession>
<evidence type="ECO:0000256" key="4">
    <source>
        <dbReference type="PROSITE-ProRule" id="PRU00335"/>
    </source>
</evidence>
<dbReference type="GO" id="GO:0003700">
    <property type="term" value="F:DNA-binding transcription factor activity"/>
    <property type="evidence" value="ECO:0007669"/>
    <property type="project" value="TreeGrafter"/>
</dbReference>
<dbReference type="InterPro" id="IPR009057">
    <property type="entry name" value="Homeodomain-like_sf"/>
</dbReference>
<dbReference type="Pfam" id="PF00440">
    <property type="entry name" value="TetR_N"/>
    <property type="match status" value="1"/>
</dbReference>
<keyword evidence="3" id="KW-0804">Transcription</keyword>
<proteinExistence type="predicted"/>
<sequence length="202" mass="22375">MSDGPAYTRLAVDERRRRLLELGSELFTRHAYDELSMAKIAKEAGISKALLYHYFPSKEAYFVATLEEKANELQQRTIPNPELPPFEQLSGSLDEYLRWIEENAGSYDKMIRNAGAAPEVRALLDRVRTDTAQRILAGLSPGKAPSPLLRTAIRGWLGFLDGACLDWVNHDDVDRETLHGLLLSTLVASVLAVGEDAQPPGG</sequence>
<dbReference type="InterPro" id="IPR054129">
    <property type="entry name" value="DesT_TetR_C"/>
</dbReference>
<evidence type="ECO:0000313" key="7">
    <source>
        <dbReference type="Proteomes" id="UP000278962"/>
    </source>
</evidence>
<organism evidence="6 7">
    <name type="scientific">Solirubrobacter pauli</name>
    <dbReference type="NCBI Taxonomy" id="166793"/>
    <lineage>
        <taxon>Bacteria</taxon>
        <taxon>Bacillati</taxon>
        <taxon>Actinomycetota</taxon>
        <taxon>Thermoleophilia</taxon>
        <taxon>Solirubrobacterales</taxon>
        <taxon>Solirubrobacteraceae</taxon>
        <taxon>Solirubrobacter</taxon>
    </lineage>
</organism>
<dbReference type="GO" id="GO:0000976">
    <property type="term" value="F:transcription cis-regulatory region binding"/>
    <property type="evidence" value="ECO:0007669"/>
    <property type="project" value="TreeGrafter"/>
</dbReference>
<dbReference type="SUPFAM" id="SSF46689">
    <property type="entry name" value="Homeodomain-like"/>
    <property type="match status" value="1"/>
</dbReference>
<keyword evidence="7" id="KW-1185">Reference proteome</keyword>
<keyword evidence="1" id="KW-0805">Transcription regulation</keyword>
<dbReference type="InterPro" id="IPR001647">
    <property type="entry name" value="HTH_TetR"/>
</dbReference>
<dbReference type="AlphaFoldDB" id="A0A660LF97"/>
<dbReference type="Pfam" id="PF21943">
    <property type="entry name" value="TetR_C_46"/>
    <property type="match status" value="1"/>
</dbReference>
<dbReference type="PANTHER" id="PTHR30055:SF174">
    <property type="entry name" value="TRANSCRIPTIONAL REGULATORY PROTEIN (PROBABLY TETR-FAMILY)-RELATED"/>
    <property type="match status" value="1"/>
</dbReference>
<evidence type="ECO:0000256" key="3">
    <source>
        <dbReference type="ARBA" id="ARBA00023163"/>
    </source>
</evidence>
<dbReference type="PROSITE" id="PS50977">
    <property type="entry name" value="HTH_TETR_2"/>
    <property type="match status" value="1"/>
</dbReference>
<protein>
    <submittedName>
        <fullName evidence="6">TetR family transcriptional regulator</fullName>
    </submittedName>
</protein>
<dbReference type="RefSeq" id="WP_121252240.1">
    <property type="nucleotide sequence ID" value="NZ_RBIL01000001.1"/>
</dbReference>
<dbReference type="EMBL" id="RBIL01000001">
    <property type="protein sequence ID" value="RKQ93797.1"/>
    <property type="molecule type" value="Genomic_DNA"/>
</dbReference>
<comment type="caution">
    <text evidence="6">The sequence shown here is derived from an EMBL/GenBank/DDBJ whole genome shotgun (WGS) entry which is preliminary data.</text>
</comment>
<gene>
    <name evidence="6" type="ORF">C8N24_3670</name>
</gene>
<feature type="DNA-binding region" description="H-T-H motif" evidence="4">
    <location>
        <begin position="36"/>
        <end position="55"/>
    </location>
</feature>
<evidence type="ECO:0000256" key="1">
    <source>
        <dbReference type="ARBA" id="ARBA00023015"/>
    </source>
</evidence>
<dbReference type="OrthoDB" id="8479950at2"/>
<evidence type="ECO:0000256" key="2">
    <source>
        <dbReference type="ARBA" id="ARBA00023125"/>
    </source>
</evidence>
<dbReference type="Proteomes" id="UP000278962">
    <property type="component" value="Unassembled WGS sequence"/>
</dbReference>
<keyword evidence="2 4" id="KW-0238">DNA-binding</keyword>
<dbReference type="InterPro" id="IPR050109">
    <property type="entry name" value="HTH-type_TetR-like_transc_reg"/>
</dbReference>
<dbReference type="PANTHER" id="PTHR30055">
    <property type="entry name" value="HTH-TYPE TRANSCRIPTIONAL REGULATOR RUTR"/>
    <property type="match status" value="1"/>
</dbReference>
<reference evidence="6 7" key="1">
    <citation type="submission" date="2018-10" db="EMBL/GenBank/DDBJ databases">
        <title>Genomic Encyclopedia of Archaeal and Bacterial Type Strains, Phase II (KMG-II): from individual species to whole genera.</title>
        <authorList>
            <person name="Goeker M."/>
        </authorList>
    </citation>
    <scope>NUCLEOTIDE SEQUENCE [LARGE SCALE GENOMIC DNA]</scope>
    <source>
        <strain evidence="6 7">DSM 14954</strain>
    </source>
</reference>
<evidence type="ECO:0000259" key="5">
    <source>
        <dbReference type="PROSITE" id="PS50977"/>
    </source>
</evidence>